<reference evidence="1" key="1">
    <citation type="journal article" date="2019" name="bioRxiv">
        <title>The Genome of the Zebra Mussel, Dreissena polymorpha: A Resource for Invasive Species Research.</title>
        <authorList>
            <person name="McCartney M.A."/>
            <person name="Auch B."/>
            <person name="Kono T."/>
            <person name="Mallez S."/>
            <person name="Zhang Y."/>
            <person name="Obille A."/>
            <person name="Becker A."/>
            <person name="Abrahante J.E."/>
            <person name="Garbe J."/>
            <person name="Badalamenti J.P."/>
            <person name="Herman A."/>
            <person name="Mangelson H."/>
            <person name="Liachko I."/>
            <person name="Sullivan S."/>
            <person name="Sone E.D."/>
            <person name="Koren S."/>
            <person name="Silverstein K.A.T."/>
            <person name="Beckman K.B."/>
            <person name="Gohl D.M."/>
        </authorList>
    </citation>
    <scope>NUCLEOTIDE SEQUENCE</scope>
    <source>
        <strain evidence="1">Duluth1</strain>
        <tissue evidence="1">Whole animal</tissue>
    </source>
</reference>
<dbReference type="AlphaFoldDB" id="A0A9D4IKB8"/>
<reference evidence="1" key="2">
    <citation type="submission" date="2020-11" db="EMBL/GenBank/DDBJ databases">
        <authorList>
            <person name="McCartney M.A."/>
            <person name="Auch B."/>
            <person name="Kono T."/>
            <person name="Mallez S."/>
            <person name="Becker A."/>
            <person name="Gohl D.M."/>
            <person name="Silverstein K.A.T."/>
            <person name="Koren S."/>
            <person name="Bechman K.B."/>
            <person name="Herman A."/>
            <person name="Abrahante J.E."/>
            <person name="Garbe J."/>
        </authorList>
    </citation>
    <scope>NUCLEOTIDE SEQUENCE</scope>
    <source>
        <strain evidence="1">Duluth1</strain>
        <tissue evidence="1">Whole animal</tissue>
    </source>
</reference>
<name>A0A9D4IKB8_DREPO</name>
<keyword evidence="2" id="KW-1185">Reference proteome</keyword>
<dbReference type="Proteomes" id="UP000828390">
    <property type="component" value="Unassembled WGS sequence"/>
</dbReference>
<proteinExistence type="predicted"/>
<accession>A0A9D4IKB8</accession>
<evidence type="ECO:0000313" key="1">
    <source>
        <dbReference type="EMBL" id="KAH3777500.1"/>
    </source>
</evidence>
<protein>
    <submittedName>
        <fullName evidence="1">Uncharacterized protein</fullName>
    </submittedName>
</protein>
<gene>
    <name evidence="1" type="ORF">DPMN_178947</name>
</gene>
<sequence>MLTSLATLPCGSGQFDILDKKINAVRDMMGMEIERIIQDLAMVVKNLSMSVIGEVHAKNWNFNKLQITNTMGENQQNNNPAADDFYKVIQRGFSSEKISLRTNIMEIFGHMNFTATEVCRIDGAIKSHVTDLSRIEQSMKNVQDKHERCK</sequence>
<dbReference type="EMBL" id="JAIWYP010000009">
    <property type="protein sequence ID" value="KAH3777500.1"/>
    <property type="molecule type" value="Genomic_DNA"/>
</dbReference>
<comment type="caution">
    <text evidence="1">The sequence shown here is derived from an EMBL/GenBank/DDBJ whole genome shotgun (WGS) entry which is preliminary data.</text>
</comment>
<organism evidence="1 2">
    <name type="scientific">Dreissena polymorpha</name>
    <name type="common">Zebra mussel</name>
    <name type="synonym">Mytilus polymorpha</name>
    <dbReference type="NCBI Taxonomy" id="45954"/>
    <lineage>
        <taxon>Eukaryota</taxon>
        <taxon>Metazoa</taxon>
        <taxon>Spiralia</taxon>
        <taxon>Lophotrochozoa</taxon>
        <taxon>Mollusca</taxon>
        <taxon>Bivalvia</taxon>
        <taxon>Autobranchia</taxon>
        <taxon>Heteroconchia</taxon>
        <taxon>Euheterodonta</taxon>
        <taxon>Imparidentia</taxon>
        <taxon>Neoheterodontei</taxon>
        <taxon>Myida</taxon>
        <taxon>Dreissenoidea</taxon>
        <taxon>Dreissenidae</taxon>
        <taxon>Dreissena</taxon>
    </lineage>
</organism>
<evidence type="ECO:0000313" key="2">
    <source>
        <dbReference type="Proteomes" id="UP000828390"/>
    </source>
</evidence>